<dbReference type="PROSITE" id="PS50237">
    <property type="entry name" value="HECT"/>
    <property type="match status" value="1"/>
</dbReference>
<feature type="region of interest" description="Disordered" evidence="4">
    <location>
        <begin position="185"/>
        <end position="225"/>
    </location>
</feature>
<dbReference type="AlphaFoldDB" id="A0AAD6BPR1"/>
<accession>A0AAD6BPR1</accession>
<dbReference type="Proteomes" id="UP001219934">
    <property type="component" value="Unassembled WGS sequence"/>
</dbReference>
<protein>
    <recommendedName>
        <fullName evidence="5">HECT domain-containing protein</fullName>
    </recommendedName>
</protein>
<evidence type="ECO:0000256" key="3">
    <source>
        <dbReference type="PROSITE-ProRule" id="PRU00104"/>
    </source>
</evidence>
<dbReference type="SUPFAM" id="SSF56204">
    <property type="entry name" value="Hect, E3 ligase catalytic domain"/>
    <property type="match status" value="1"/>
</dbReference>
<dbReference type="InterPro" id="IPR035983">
    <property type="entry name" value="Hect_E3_ubiquitin_ligase"/>
</dbReference>
<feature type="compositionally biased region" description="Basic residues" evidence="4">
    <location>
        <begin position="213"/>
        <end position="224"/>
    </location>
</feature>
<dbReference type="GO" id="GO:0004842">
    <property type="term" value="F:ubiquitin-protein transferase activity"/>
    <property type="evidence" value="ECO:0007669"/>
    <property type="project" value="InterPro"/>
</dbReference>
<dbReference type="EMBL" id="JAPTMU010000003">
    <property type="protein sequence ID" value="KAJ4946020.1"/>
    <property type="molecule type" value="Genomic_DNA"/>
</dbReference>
<organism evidence="6 7">
    <name type="scientific">Pogonophryne albipinna</name>
    <dbReference type="NCBI Taxonomy" id="1090488"/>
    <lineage>
        <taxon>Eukaryota</taxon>
        <taxon>Metazoa</taxon>
        <taxon>Chordata</taxon>
        <taxon>Craniata</taxon>
        <taxon>Vertebrata</taxon>
        <taxon>Euteleostomi</taxon>
        <taxon>Actinopterygii</taxon>
        <taxon>Neopterygii</taxon>
        <taxon>Teleostei</taxon>
        <taxon>Neoteleostei</taxon>
        <taxon>Acanthomorphata</taxon>
        <taxon>Eupercaria</taxon>
        <taxon>Perciformes</taxon>
        <taxon>Notothenioidei</taxon>
        <taxon>Pogonophryne</taxon>
    </lineage>
</organism>
<name>A0AAD6BPR1_9TELE</name>
<sequence length="507" mass="56946">MAFTPQRVKTMTEPYWSDRPPAFQLTSGGNEERRCRVTERFIDMLNVKANTSAASVVFTVACGSSRLASGVFVAVVSTTLLYAFLHSLHWLGSLLWQIYPANICLALPDVASSTQLVNTDAGCVGMMGNVNRRKKWLLVEASAERTVSTALKRLNTTLQSSVHTQEQSMPVQLLALHAQECEPSSCSDRMDLEPDLDPDLDESPATSNPGNWRRQKRSSPKKPIRVSFIGESGIDHGALRKEFLTEMMAGVERKFFQEGSTGKTPKYSITDYHKEHFKTAGEIMAVSIVQGGPPPNFFREWCYGYISTGEMDRDSISKEDGTDPELSQLMEEVEIAEPEAMYDLLDRITACGYSGPATWERKEEIIKAIILHSSVRILPMLQQICSGMKLYGLCEMIVQQPHNFRDLFVPGLHQKPDAEFLMGAISPVFSELGSLRRQRESRIINFLQDFIQNIEDEEEEKSCVVEERGTPVKITESDLDDGDSRETESTGEPARDEEEMKEQYKIT</sequence>
<evidence type="ECO:0000259" key="5">
    <source>
        <dbReference type="PROSITE" id="PS50237"/>
    </source>
</evidence>
<keyword evidence="7" id="KW-1185">Reference proteome</keyword>
<gene>
    <name evidence="6" type="ORF">JOQ06_023698</name>
</gene>
<evidence type="ECO:0000313" key="7">
    <source>
        <dbReference type="Proteomes" id="UP001219934"/>
    </source>
</evidence>
<feature type="non-terminal residue" evidence="6">
    <location>
        <position position="1"/>
    </location>
</feature>
<evidence type="ECO:0000256" key="2">
    <source>
        <dbReference type="ARBA" id="ARBA00022786"/>
    </source>
</evidence>
<comment type="caution">
    <text evidence="6">The sequence shown here is derived from an EMBL/GenBank/DDBJ whole genome shotgun (WGS) entry which is preliminary data.</text>
</comment>
<proteinExistence type="predicted"/>
<comment type="caution">
    <text evidence="3">Lacks conserved residue(s) required for the propagation of feature annotation.</text>
</comment>
<dbReference type="InterPro" id="IPR000569">
    <property type="entry name" value="HECT_dom"/>
</dbReference>
<feature type="compositionally biased region" description="Basic and acidic residues" evidence="4">
    <location>
        <begin position="461"/>
        <end position="470"/>
    </location>
</feature>
<evidence type="ECO:0000313" key="6">
    <source>
        <dbReference type="EMBL" id="KAJ4946020.1"/>
    </source>
</evidence>
<keyword evidence="1" id="KW-0808">Transferase</keyword>
<feature type="compositionally biased region" description="Acidic residues" evidence="4">
    <location>
        <begin position="193"/>
        <end position="202"/>
    </location>
</feature>
<reference evidence="6" key="1">
    <citation type="submission" date="2022-11" db="EMBL/GenBank/DDBJ databases">
        <title>Chromosome-level genome of Pogonophryne albipinna.</title>
        <authorList>
            <person name="Jo E."/>
        </authorList>
    </citation>
    <scope>NUCLEOTIDE SEQUENCE</scope>
    <source>
        <strain evidence="6">SGF0006</strain>
        <tissue evidence="6">Muscle</tissue>
    </source>
</reference>
<keyword evidence="2 3" id="KW-0833">Ubl conjugation pathway</keyword>
<evidence type="ECO:0000256" key="1">
    <source>
        <dbReference type="ARBA" id="ARBA00022679"/>
    </source>
</evidence>
<feature type="domain" description="HECT" evidence="5">
    <location>
        <begin position="221"/>
        <end position="247"/>
    </location>
</feature>
<feature type="region of interest" description="Disordered" evidence="4">
    <location>
        <begin position="460"/>
        <end position="507"/>
    </location>
</feature>
<dbReference type="Gene3D" id="3.90.1750.10">
    <property type="entry name" value="Hect, E3 ligase catalytic domains"/>
    <property type="match status" value="1"/>
</dbReference>
<evidence type="ECO:0000256" key="4">
    <source>
        <dbReference type="SAM" id="MobiDB-lite"/>
    </source>
</evidence>